<dbReference type="EMBL" id="JBHTON010000051">
    <property type="protein sequence ID" value="MFD1486000.1"/>
    <property type="molecule type" value="Genomic_DNA"/>
</dbReference>
<dbReference type="PANTHER" id="PTHR35372">
    <property type="entry name" value="ATP BINDING PROTEIN-RELATED"/>
    <property type="match status" value="1"/>
</dbReference>
<evidence type="ECO:0000313" key="7">
    <source>
        <dbReference type="Proteomes" id="UP001597252"/>
    </source>
</evidence>
<dbReference type="PROSITE" id="PS51206">
    <property type="entry name" value="SF3_HELICASE_1"/>
    <property type="match status" value="1"/>
</dbReference>
<dbReference type="PANTHER" id="PTHR35372:SF2">
    <property type="entry name" value="SF3 HELICASE DOMAIN-CONTAINING PROTEIN"/>
    <property type="match status" value="1"/>
</dbReference>
<evidence type="ECO:0000256" key="4">
    <source>
        <dbReference type="ARBA" id="ARBA00022840"/>
    </source>
</evidence>
<dbReference type="Pfam" id="PF03288">
    <property type="entry name" value="Pox_D5"/>
    <property type="match status" value="1"/>
</dbReference>
<accession>A0ABW4EC26</accession>
<protein>
    <submittedName>
        <fullName evidence="6">Phage/plasmid primase, P4 family</fullName>
    </submittedName>
</protein>
<keyword evidence="1" id="KW-0547">Nucleotide-binding</keyword>
<dbReference type="Proteomes" id="UP001597252">
    <property type="component" value="Unassembled WGS sequence"/>
</dbReference>
<keyword evidence="4" id="KW-0067">ATP-binding</keyword>
<reference evidence="7" key="1">
    <citation type="journal article" date="2019" name="Int. J. Syst. Evol. Microbiol.">
        <title>The Global Catalogue of Microorganisms (GCM) 10K type strain sequencing project: providing services to taxonomists for standard genome sequencing and annotation.</title>
        <authorList>
            <consortium name="The Broad Institute Genomics Platform"/>
            <consortium name="The Broad Institute Genome Sequencing Center for Infectious Disease"/>
            <person name="Wu L."/>
            <person name="Ma J."/>
        </authorList>
    </citation>
    <scope>NUCLEOTIDE SEQUENCE [LARGE SCALE GENOMIC DNA]</scope>
    <source>
        <strain evidence="7">CCM 8903</strain>
    </source>
</reference>
<name>A0ABW4EC26_9LACO</name>
<feature type="domain" description="SF3 helicase" evidence="5">
    <location>
        <begin position="524"/>
        <end position="686"/>
    </location>
</feature>
<dbReference type="InterPro" id="IPR027417">
    <property type="entry name" value="P-loop_NTPase"/>
</dbReference>
<keyword evidence="7" id="KW-1185">Reference proteome</keyword>
<evidence type="ECO:0000256" key="3">
    <source>
        <dbReference type="ARBA" id="ARBA00022806"/>
    </source>
</evidence>
<evidence type="ECO:0000256" key="2">
    <source>
        <dbReference type="ARBA" id="ARBA00022801"/>
    </source>
</evidence>
<organism evidence="6 7">
    <name type="scientific">Lacticaseibacillus baoqingensis</name>
    <dbReference type="NCBI Taxonomy" id="2486013"/>
    <lineage>
        <taxon>Bacteria</taxon>
        <taxon>Bacillati</taxon>
        <taxon>Bacillota</taxon>
        <taxon>Bacilli</taxon>
        <taxon>Lactobacillales</taxon>
        <taxon>Lactobacillaceae</taxon>
        <taxon>Lacticaseibacillus</taxon>
    </lineage>
</organism>
<dbReference type="InterPro" id="IPR006500">
    <property type="entry name" value="Helicase_put_C_phage/plasmid"/>
</dbReference>
<comment type="caution">
    <text evidence="6">The sequence shown here is derived from an EMBL/GenBank/DDBJ whole genome shotgun (WGS) entry which is preliminary data.</text>
</comment>
<evidence type="ECO:0000256" key="1">
    <source>
        <dbReference type="ARBA" id="ARBA00022741"/>
    </source>
</evidence>
<keyword evidence="3" id="KW-0347">Helicase</keyword>
<proteinExistence type="predicted"/>
<dbReference type="RefSeq" id="WP_125754403.1">
    <property type="nucleotide sequence ID" value="NZ_JBHTON010000051.1"/>
</dbReference>
<dbReference type="Pfam" id="PF19263">
    <property type="entry name" value="DUF5906"/>
    <property type="match status" value="1"/>
</dbReference>
<gene>
    <name evidence="6" type="ORF">ACFQ5J_12280</name>
</gene>
<dbReference type="NCBIfam" id="TIGR01613">
    <property type="entry name" value="primase_Cterm"/>
    <property type="match status" value="1"/>
</dbReference>
<dbReference type="InterPro" id="IPR004968">
    <property type="entry name" value="DNA_primase/NTPase_C"/>
</dbReference>
<dbReference type="SUPFAM" id="SSF52540">
    <property type="entry name" value="P-loop containing nucleoside triphosphate hydrolases"/>
    <property type="match status" value="1"/>
</dbReference>
<dbReference type="InterPro" id="IPR051620">
    <property type="entry name" value="ORF904-like_C"/>
</dbReference>
<sequence>MTLYVSKGYETKQMTIVRDREQQSDFDTFVELTNGPTPVNATNLKAYKASQASYLLAGTLEPTTRNNENFKAASLLFIDFDHISDEQSFLAAVNHKLCEYQYILYPSISYGQKDEHDKPKGARYHLVLNLSHLLQQQDGGSKFTKAPLTSYICDLLGMKSDPAMNTWSQPFGAPTLTSKNADKTAIHIDGKPLDVDSIVENYHPTTTPIQVSGSQVAKSVDNQLPTAHKVTNTLPDEYVHELLAEWTYEHPDKIETEQGFATQLMLLLNAMRAGEISQEALNDAMTVFARGDTDLTAGNESKLTEHLHSAPTPNELPFRTLYQTAVPVYLRASEEDTYTQKSVELALVQAGKARLKENKEKSSNGKATLSNADIADILIECIPMWAKWSDTPNKSFPLVEIYKPSTGIYSSSQVYFNSLVSLIDRDATSNRYKEVYSKLLDPKRVQDTQGVECGDMIAASNGIIDLSHKKIVLQQFSPRYHFTSKIATAFNEQALKVIPVFTTRTGETITPVSLLSTICGSKPQKVRQLLEVLGDACQPNKTRNQATWLLGKQDNTRENGSNGKSTFLDIVQSVVGQSNVATLTLDQMAGQFSMEQVVGKSVIIGDDVQAGVYIKDTANYNSLTTGGAIKVEGKGKDAYSYRSCAGVIQATNALPKIANQTGGTNRRMHIIVFDTHIDNDKADARIRSEFIPSKAFREFVLYLALYAIKGNSQFTETNESRDAIEQFAKGNDTVSLFVDEVASDWTSTRVPTQWAYDSYLEYIKDNNFQHSKSKPEFIKSMCAGLGFTELKKSSVSGTNFADFKTWIAFTKNSRNGINCLECPMKQPVEAKA</sequence>
<keyword evidence="2" id="KW-0378">Hydrolase</keyword>
<evidence type="ECO:0000313" key="6">
    <source>
        <dbReference type="EMBL" id="MFD1486000.1"/>
    </source>
</evidence>
<evidence type="ECO:0000259" key="5">
    <source>
        <dbReference type="PROSITE" id="PS51206"/>
    </source>
</evidence>
<dbReference type="Gene3D" id="3.40.50.300">
    <property type="entry name" value="P-loop containing nucleotide triphosphate hydrolases"/>
    <property type="match status" value="1"/>
</dbReference>
<dbReference type="InterPro" id="IPR045455">
    <property type="entry name" value="NrS-1_pol-like_helicase"/>
</dbReference>
<dbReference type="InterPro" id="IPR014015">
    <property type="entry name" value="Helicase_SF3_DNA-vir"/>
</dbReference>